<reference evidence="1" key="1">
    <citation type="submission" date="2024-05" db="EMBL/GenBank/DDBJ databases">
        <title>Herbiconiux sp. A18JL235.</title>
        <authorList>
            <person name="Zhang G."/>
        </authorList>
    </citation>
    <scope>NUCLEOTIDE SEQUENCE</scope>
    <source>
        <strain evidence="1">A18JL235</strain>
    </source>
</reference>
<dbReference type="RefSeq" id="WP_368497095.1">
    <property type="nucleotide sequence ID" value="NZ_CP162511.1"/>
</dbReference>
<accession>A0AB39BEN0</accession>
<dbReference type="EMBL" id="CP162511">
    <property type="protein sequence ID" value="XDI04689.1"/>
    <property type="molecule type" value="Genomic_DNA"/>
</dbReference>
<proteinExistence type="predicted"/>
<protein>
    <submittedName>
        <fullName evidence="1">Uncharacterized protein</fullName>
    </submittedName>
</protein>
<sequence>MGVETETVRPAAWVGAMHLSDRIVVTGTVLVLRDIRLRRSDLPVRFDEARLLVSPTPESAMEYASALSAAYARQAPYAAPDGVDEHWRIHSMAQHVAARIDANYPGRA</sequence>
<gene>
    <name evidence="1" type="ORF">ABFY20_15295</name>
</gene>
<name>A0AB39BEN0_9MICO</name>
<dbReference type="AlphaFoldDB" id="A0AB39BEN0"/>
<organism evidence="1">
    <name type="scientific">Herbiconiux sp. A18JL235</name>
    <dbReference type="NCBI Taxonomy" id="3152363"/>
    <lineage>
        <taxon>Bacteria</taxon>
        <taxon>Bacillati</taxon>
        <taxon>Actinomycetota</taxon>
        <taxon>Actinomycetes</taxon>
        <taxon>Micrococcales</taxon>
        <taxon>Microbacteriaceae</taxon>
        <taxon>Herbiconiux</taxon>
    </lineage>
</organism>
<evidence type="ECO:0000313" key="1">
    <source>
        <dbReference type="EMBL" id="XDI04689.1"/>
    </source>
</evidence>